<dbReference type="PATRIC" id="fig|1208919.3.peg.642"/>
<feature type="transmembrane region" description="Helical" evidence="12">
    <location>
        <begin position="90"/>
        <end position="107"/>
    </location>
</feature>
<dbReference type="InterPro" id="IPR003317">
    <property type="entry name" value="Cyt-d_oxidase_su2"/>
</dbReference>
<reference evidence="13 14" key="1">
    <citation type="journal article" date="2013" name="Genome Biol. Evol.">
        <title>Genome evolution and phylogenomic analysis of candidatus kinetoplastibacterium, the betaproteobacterial endosymbionts of strigomonas and angomonas.</title>
        <authorList>
            <person name="Alves J.M."/>
            <person name="Serrano M.G."/>
            <person name="Maia da Silva F."/>
            <person name="Voegtly L.J."/>
            <person name="Matveyev A.V."/>
            <person name="Teixeira M.M."/>
            <person name="Camargo E.P."/>
            <person name="Buck G.A."/>
        </authorList>
    </citation>
    <scope>NUCLEOTIDE SEQUENCE [LARGE SCALE GENOMIC DNA]</scope>
    <source>
        <strain evidence="13 14">TCC079E</strain>
    </source>
</reference>
<dbReference type="PANTHER" id="PTHR43141">
    <property type="entry name" value="CYTOCHROME BD2 SUBUNIT II"/>
    <property type="match status" value="1"/>
</dbReference>
<dbReference type="HOGENOM" id="CLU_049294_0_0_4"/>
<dbReference type="PIRSF" id="PIRSF000267">
    <property type="entry name" value="Cyt_oxidse_sub2"/>
    <property type="match status" value="1"/>
</dbReference>
<feature type="transmembrane region" description="Helical" evidence="12">
    <location>
        <begin position="127"/>
        <end position="154"/>
    </location>
</feature>
<keyword evidence="7" id="KW-0479">Metal-binding</keyword>
<evidence type="ECO:0000256" key="1">
    <source>
        <dbReference type="ARBA" id="ARBA00004651"/>
    </source>
</evidence>
<feature type="transmembrane region" description="Helical" evidence="12">
    <location>
        <begin position="267"/>
        <end position="289"/>
    </location>
</feature>
<dbReference type="EMBL" id="CP003803">
    <property type="protein sequence ID" value="AGF47198.1"/>
    <property type="molecule type" value="Genomic_DNA"/>
</dbReference>
<dbReference type="GO" id="GO:0005886">
    <property type="term" value="C:plasma membrane"/>
    <property type="evidence" value="ECO:0007669"/>
    <property type="project" value="UniProtKB-SubCell"/>
</dbReference>
<dbReference type="GO" id="GO:0019646">
    <property type="term" value="P:aerobic electron transport chain"/>
    <property type="evidence" value="ECO:0007669"/>
    <property type="project" value="TreeGrafter"/>
</dbReference>
<dbReference type="AlphaFoldDB" id="M1L373"/>
<keyword evidence="5" id="KW-0349">Heme</keyword>
<evidence type="ECO:0000256" key="2">
    <source>
        <dbReference type="ARBA" id="ARBA00007543"/>
    </source>
</evidence>
<keyword evidence="14" id="KW-1185">Reference proteome</keyword>
<name>M1L373_9PROT</name>
<gene>
    <name evidence="13" type="ORF">CDSE_0084</name>
</gene>
<dbReference type="GO" id="GO:0070069">
    <property type="term" value="C:cytochrome complex"/>
    <property type="evidence" value="ECO:0007669"/>
    <property type="project" value="TreeGrafter"/>
</dbReference>
<evidence type="ECO:0000256" key="8">
    <source>
        <dbReference type="ARBA" id="ARBA00022982"/>
    </source>
</evidence>
<feature type="transmembrane region" description="Helical" evidence="12">
    <location>
        <begin position="301"/>
        <end position="321"/>
    </location>
</feature>
<evidence type="ECO:0000256" key="5">
    <source>
        <dbReference type="ARBA" id="ARBA00022617"/>
    </source>
</evidence>
<keyword evidence="13" id="KW-0560">Oxidoreductase</keyword>
<evidence type="ECO:0000313" key="14">
    <source>
        <dbReference type="Proteomes" id="UP000011547"/>
    </source>
</evidence>
<keyword evidence="6 12" id="KW-0812">Transmembrane</keyword>
<feature type="transmembrane region" description="Helical" evidence="12">
    <location>
        <begin position="174"/>
        <end position="196"/>
    </location>
</feature>
<evidence type="ECO:0000256" key="10">
    <source>
        <dbReference type="ARBA" id="ARBA00023004"/>
    </source>
</evidence>
<feature type="transmembrane region" description="Helical" evidence="12">
    <location>
        <begin position="14"/>
        <end position="45"/>
    </location>
</feature>
<proteinExistence type="inferred from homology"/>
<dbReference type="OrthoDB" id="9776710at2"/>
<accession>M1L373</accession>
<evidence type="ECO:0000256" key="6">
    <source>
        <dbReference type="ARBA" id="ARBA00022692"/>
    </source>
</evidence>
<evidence type="ECO:0000256" key="4">
    <source>
        <dbReference type="ARBA" id="ARBA00022475"/>
    </source>
</evidence>
<feature type="transmembrane region" description="Helical" evidence="12">
    <location>
        <begin position="341"/>
        <end position="360"/>
    </location>
</feature>
<dbReference type="Proteomes" id="UP000011547">
    <property type="component" value="Chromosome"/>
</dbReference>
<keyword evidence="3" id="KW-0813">Transport</keyword>
<keyword evidence="4" id="KW-1003">Cell membrane</keyword>
<keyword evidence="11 12" id="KW-0472">Membrane</keyword>
<protein>
    <submittedName>
        <fullName evidence="13">Cytochrome bd-I oxidase subunit II</fullName>
        <ecNumber evidence="13">1.10.3.-</ecNumber>
    </submittedName>
</protein>
<dbReference type="eggNOG" id="COG1294">
    <property type="taxonomic scope" value="Bacteria"/>
</dbReference>
<evidence type="ECO:0000256" key="7">
    <source>
        <dbReference type="ARBA" id="ARBA00022723"/>
    </source>
</evidence>
<feature type="transmembrane region" description="Helical" evidence="12">
    <location>
        <begin position="66"/>
        <end position="84"/>
    </location>
</feature>
<sequence>MESFILFDYATLRFIWWLLLGALLVFFALTDGFDLGIAALLPLVAKTDNERRVVINVVGPVWEGNQVWLITAGGAIFAAWPLLYAASFSGFYLAMLLVLVALILRPVGFKYRSKIKTSIWRSSWDAILCFSGFVAALVFGVAMGNVILGVPLGFDSISLRIIYEGNFFQLFRPFALLAGLLSVFMLTMHGASFLTIKTEGSIQERSRSYGIACSILTFSLFVIGGFWLKNLDGHVIVNNLDHNIFSNPFLKMVEVTKGAWLLNYEKVPVTCLAPIFGISGAFLAFLGFVKRNYRVSFLGSSLSISGIIISVGVSLFPFLLPSSLGDSSGGLTVWDASSSHLTLWIMSIVVVIFLPIVLAYTSWVYRVLRGIVTEESVKENPNSY</sequence>
<feature type="transmembrane region" description="Helical" evidence="12">
    <location>
        <begin position="208"/>
        <end position="228"/>
    </location>
</feature>
<comment type="subcellular location">
    <subcellularLocation>
        <location evidence="1">Cell membrane</location>
        <topology evidence="1">Multi-pass membrane protein</topology>
    </subcellularLocation>
</comment>
<dbReference type="PANTHER" id="PTHR43141:SF5">
    <property type="entry name" value="CYTOCHROME BD-I UBIQUINOL OXIDASE SUBUNIT 2"/>
    <property type="match status" value="1"/>
</dbReference>
<evidence type="ECO:0000256" key="12">
    <source>
        <dbReference type="SAM" id="Phobius"/>
    </source>
</evidence>
<dbReference type="STRING" id="1208919.CDSE_0084"/>
<keyword evidence="8" id="KW-0249">Electron transport</keyword>
<evidence type="ECO:0000256" key="9">
    <source>
        <dbReference type="ARBA" id="ARBA00022989"/>
    </source>
</evidence>
<comment type="similarity">
    <text evidence="2">Belongs to the cytochrome ubiquinol oxidase subunit 2 family.</text>
</comment>
<organism evidence="13 14">
    <name type="scientific">Candidatus Kinetoplastidibacterium desouzai TCC079E</name>
    <dbReference type="NCBI Taxonomy" id="1208919"/>
    <lineage>
        <taxon>Bacteria</taxon>
        <taxon>Pseudomonadati</taxon>
        <taxon>Pseudomonadota</taxon>
        <taxon>Betaproteobacteria</taxon>
        <taxon>Candidatus Kinetoplastidibacterium</taxon>
    </lineage>
</organism>
<evidence type="ECO:0000256" key="11">
    <source>
        <dbReference type="ARBA" id="ARBA00023136"/>
    </source>
</evidence>
<dbReference type="NCBIfam" id="TIGR00203">
    <property type="entry name" value="cydB"/>
    <property type="match status" value="1"/>
</dbReference>
<dbReference type="EC" id="1.10.3.-" evidence="13"/>
<dbReference type="GO" id="GO:0046872">
    <property type="term" value="F:metal ion binding"/>
    <property type="evidence" value="ECO:0007669"/>
    <property type="project" value="UniProtKB-KW"/>
</dbReference>
<dbReference type="GO" id="GO:0009055">
    <property type="term" value="F:electron transfer activity"/>
    <property type="evidence" value="ECO:0007669"/>
    <property type="project" value="TreeGrafter"/>
</dbReference>
<dbReference type="Pfam" id="PF02322">
    <property type="entry name" value="Cyt_bd_oxida_II"/>
    <property type="match status" value="1"/>
</dbReference>
<dbReference type="KEGG" id="kde:CDSE_0084"/>
<keyword evidence="9 12" id="KW-1133">Transmembrane helix</keyword>
<dbReference type="GO" id="GO:0016682">
    <property type="term" value="F:oxidoreductase activity, acting on diphenols and related substances as donors, oxygen as acceptor"/>
    <property type="evidence" value="ECO:0007669"/>
    <property type="project" value="TreeGrafter"/>
</dbReference>
<dbReference type="RefSeq" id="WP_015396609.1">
    <property type="nucleotide sequence ID" value="NC_020294.1"/>
</dbReference>
<evidence type="ECO:0000313" key="13">
    <source>
        <dbReference type="EMBL" id="AGF47198.1"/>
    </source>
</evidence>
<evidence type="ECO:0000256" key="3">
    <source>
        <dbReference type="ARBA" id="ARBA00022448"/>
    </source>
</evidence>
<keyword evidence="10" id="KW-0408">Iron</keyword>